<feature type="region of interest" description="Disordered" evidence="1">
    <location>
        <begin position="26"/>
        <end position="60"/>
    </location>
</feature>
<dbReference type="EMBL" id="RCZO01000010">
    <property type="protein sequence ID" value="TPG05497.1"/>
    <property type="molecule type" value="Genomic_DNA"/>
</dbReference>
<sequence length="166" mass="18027">MAHRKNLFVIAMALLIASLHVEAQTRPSQQRLSPSEIEAQTRSGAGAGSSGVSGIQTLTLHGDPTKPGVYMIRLTVPANTKIMPHDHPDDRVATVVSGTWHFAYGDRFDEKSLKALPPGSFYTEPPRQSHFARTGDSAVVVDISGYGPTGTHYERQTDDPSLKKPH</sequence>
<evidence type="ECO:0000256" key="2">
    <source>
        <dbReference type="SAM" id="SignalP"/>
    </source>
</evidence>
<evidence type="ECO:0000256" key="1">
    <source>
        <dbReference type="SAM" id="MobiDB-lite"/>
    </source>
</evidence>
<organism evidence="3 4">
    <name type="scientific">Rhodanobacter glycinis</name>
    <dbReference type="NCBI Taxonomy" id="582702"/>
    <lineage>
        <taxon>Bacteria</taxon>
        <taxon>Pseudomonadati</taxon>
        <taxon>Pseudomonadota</taxon>
        <taxon>Gammaproteobacteria</taxon>
        <taxon>Lysobacterales</taxon>
        <taxon>Rhodanobacteraceae</taxon>
        <taxon>Rhodanobacter</taxon>
    </lineage>
</organism>
<dbReference type="Proteomes" id="UP000319486">
    <property type="component" value="Unassembled WGS sequence"/>
</dbReference>
<dbReference type="InterPro" id="IPR011051">
    <property type="entry name" value="RmlC_Cupin_sf"/>
</dbReference>
<dbReference type="InterPro" id="IPR014710">
    <property type="entry name" value="RmlC-like_jellyroll"/>
</dbReference>
<feature type="compositionally biased region" description="Basic and acidic residues" evidence="1">
    <location>
        <begin position="152"/>
        <end position="166"/>
    </location>
</feature>
<dbReference type="AlphaFoldDB" id="A0A502BX31"/>
<keyword evidence="4" id="KW-1185">Reference proteome</keyword>
<evidence type="ECO:0000313" key="4">
    <source>
        <dbReference type="Proteomes" id="UP000319486"/>
    </source>
</evidence>
<evidence type="ECO:0008006" key="5">
    <source>
        <dbReference type="Google" id="ProtNLM"/>
    </source>
</evidence>
<comment type="caution">
    <text evidence="3">The sequence shown here is derived from an EMBL/GenBank/DDBJ whole genome shotgun (WGS) entry which is preliminary data.</text>
</comment>
<evidence type="ECO:0000313" key="3">
    <source>
        <dbReference type="EMBL" id="TPG05497.1"/>
    </source>
</evidence>
<keyword evidence="2" id="KW-0732">Signal</keyword>
<dbReference type="Gene3D" id="2.60.120.10">
    <property type="entry name" value="Jelly Rolls"/>
    <property type="match status" value="1"/>
</dbReference>
<feature type="chain" id="PRO_5021221346" description="Cupin domain-containing protein" evidence="2">
    <location>
        <begin position="24"/>
        <end position="166"/>
    </location>
</feature>
<proteinExistence type="predicted"/>
<dbReference type="SUPFAM" id="SSF51182">
    <property type="entry name" value="RmlC-like cupins"/>
    <property type="match status" value="1"/>
</dbReference>
<feature type="region of interest" description="Disordered" evidence="1">
    <location>
        <begin position="145"/>
        <end position="166"/>
    </location>
</feature>
<accession>A0A502BX31</accession>
<gene>
    <name evidence="3" type="ORF">EAH88_15505</name>
</gene>
<protein>
    <recommendedName>
        <fullName evidence="5">Cupin domain-containing protein</fullName>
    </recommendedName>
</protein>
<name>A0A502BX31_9GAMM</name>
<dbReference type="RefSeq" id="WP_140654377.1">
    <property type="nucleotide sequence ID" value="NZ_RCZO01000010.1"/>
</dbReference>
<feature type="signal peptide" evidence="2">
    <location>
        <begin position="1"/>
        <end position="23"/>
    </location>
</feature>
<dbReference type="CDD" id="cd06989">
    <property type="entry name" value="cupin_DRT102"/>
    <property type="match status" value="1"/>
</dbReference>
<feature type="compositionally biased region" description="Polar residues" evidence="1">
    <location>
        <begin position="26"/>
        <end position="42"/>
    </location>
</feature>
<reference evidence="3 4" key="1">
    <citation type="journal article" date="2019" name="Environ. Microbiol.">
        <title>Species interactions and distinct microbial communities in high Arctic permafrost affected cryosols are associated with the CH4 and CO2 gas fluxes.</title>
        <authorList>
            <person name="Altshuler I."/>
            <person name="Hamel J."/>
            <person name="Turney S."/>
            <person name="Magnuson E."/>
            <person name="Levesque R."/>
            <person name="Greer C."/>
            <person name="Whyte L.G."/>
        </authorList>
    </citation>
    <scope>NUCLEOTIDE SEQUENCE [LARGE SCALE GENOMIC DNA]</scope>
    <source>
        <strain evidence="3 4">S13Y</strain>
    </source>
</reference>